<dbReference type="SUPFAM" id="SSF103481">
    <property type="entry name" value="Multidrug resistance efflux transporter EmrE"/>
    <property type="match status" value="1"/>
</dbReference>
<feature type="transmembrane region" description="Helical" evidence="6">
    <location>
        <begin position="247"/>
        <end position="268"/>
    </location>
</feature>
<comment type="caution">
    <text evidence="7">The sequence shown here is derived from an EMBL/GenBank/DDBJ whole genome shotgun (WGS) entry which is preliminary data.</text>
</comment>
<comment type="subcellular location">
    <subcellularLocation>
        <location evidence="1">Membrane</location>
        <topology evidence="1">Multi-pass membrane protein</topology>
    </subcellularLocation>
</comment>
<evidence type="ECO:0000256" key="1">
    <source>
        <dbReference type="ARBA" id="ARBA00004141"/>
    </source>
</evidence>
<gene>
    <name evidence="7" type="ORF">TeGR_g11019</name>
</gene>
<feature type="compositionally biased region" description="Basic and acidic residues" evidence="5">
    <location>
        <begin position="30"/>
        <end position="40"/>
    </location>
</feature>
<feature type="compositionally biased region" description="Low complexity" evidence="5">
    <location>
        <begin position="420"/>
        <end position="433"/>
    </location>
</feature>
<evidence type="ECO:0000256" key="4">
    <source>
        <dbReference type="ARBA" id="ARBA00023136"/>
    </source>
</evidence>
<accession>A0ABQ6MYS9</accession>
<evidence type="ECO:0000313" key="7">
    <source>
        <dbReference type="EMBL" id="GMI35675.1"/>
    </source>
</evidence>
<evidence type="ECO:0000256" key="5">
    <source>
        <dbReference type="SAM" id="MobiDB-lite"/>
    </source>
</evidence>
<dbReference type="PANTHER" id="PTHR12570:SF9">
    <property type="entry name" value="MAGNESIUM TRANSPORTER NIPA8-RELATED"/>
    <property type="match status" value="1"/>
</dbReference>
<protein>
    <recommendedName>
        <fullName evidence="9">Magnesium transporter</fullName>
    </recommendedName>
</protein>
<evidence type="ECO:0000313" key="8">
    <source>
        <dbReference type="Proteomes" id="UP001165060"/>
    </source>
</evidence>
<feature type="transmembrane region" description="Helical" evidence="6">
    <location>
        <begin position="280"/>
        <end position="301"/>
    </location>
</feature>
<feature type="region of interest" description="Disordered" evidence="5">
    <location>
        <begin position="1"/>
        <end position="74"/>
    </location>
</feature>
<dbReference type="InterPro" id="IPR037185">
    <property type="entry name" value="EmrE-like"/>
</dbReference>
<keyword evidence="4 6" id="KW-0472">Membrane</keyword>
<evidence type="ECO:0000256" key="3">
    <source>
        <dbReference type="ARBA" id="ARBA00022989"/>
    </source>
</evidence>
<evidence type="ECO:0000256" key="6">
    <source>
        <dbReference type="SAM" id="Phobius"/>
    </source>
</evidence>
<feature type="transmembrane region" description="Helical" evidence="6">
    <location>
        <begin position="133"/>
        <end position="153"/>
    </location>
</feature>
<feature type="compositionally biased region" description="Basic and acidic residues" evidence="5">
    <location>
        <begin position="49"/>
        <end position="72"/>
    </location>
</feature>
<keyword evidence="3 6" id="KW-1133">Transmembrane helix</keyword>
<dbReference type="Proteomes" id="UP001165060">
    <property type="component" value="Unassembled WGS sequence"/>
</dbReference>
<feature type="transmembrane region" description="Helical" evidence="6">
    <location>
        <begin position="173"/>
        <end position="194"/>
    </location>
</feature>
<keyword evidence="8" id="KW-1185">Reference proteome</keyword>
<name>A0ABQ6MYS9_9STRA</name>
<organism evidence="7 8">
    <name type="scientific">Tetraparma gracilis</name>
    <dbReference type="NCBI Taxonomy" id="2962635"/>
    <lineage>
        <taxon>Eukaryota</taxon>
        <taxon>Sar</taxon>
        <taxon>Stramenopiles</taxon>
        <taxon>Ochrophyta</taxon>
        <taxon>Bolidophyceae</taxon>
        <taxon>Parmales</taxon>
        <taxon>Triparmaceae</taxon>
        <taxon>Tetraparma</taxon>
    </lineage>
</organism>
<evidence type="ECO:0000256" key="2">
    <source>
        <dbReference type="ARBA" id="ARBA00022692"/>
    </source>
</evidence>
<reference evidence="7 8" key="1">
    <citation type="journal article" date="2023" name="Commun. Biol.">
        <title>Genome analysis of Parmales, the sister group of diatoms, reveals the evolutionary specialization of diatoms from phago-mixotrophs to photoautotrophs.</title>
        <authorList>
            <person name="Ban H."/>
            <person name="Sato S."/>
            <person name="Yoshikawa S."/>
            <person name="Yamada K."/>
            <person name="Nakamura Y."/>
            <person name="Ichinomiya M."/>
            <person name="Sato N."/>
            <person name="Blanc-Mathieu R."/>
            <person name="Endo H."/>
            <person name="Kuwata A."/>
            <person name="Ogata H."/>
        </authorList>
    </citation>
    <scope>NUCLEOTIDE SEQUENCE [LARGE SCALE GENOMIC DNA]</scope>
</reference>
<dbReference type="Pfam" id="PF05653">
    <property type="entry name" value="Mg_trans_NIPA"/>
    <property type="match status" value="1"/>
</dbReference>
<feature type="region of interest" description="Disordered" evidence="5">
    <location>
        <begin position="420"/>
        <end position="446"/>
    </location>
</feature>
<keyword evidence="2 6" id="KW-0812">Transmembrane</keyword>
<sequence length="476" mass="51922">INTGNNIQSLGLHNLARSEKAKKRAAIEAAIERERQRAENAENQVANPADEHSSDSSDEHETCSSIKSDDMPHPSTSPTWVIGTFVFLSGSFLNFGSYAFAPQSMLASLESIQFVTNILFGKFLLKAKVTGKMYAGTALTVLGTVIAVLFSSSSKSTDMTIDKLFNLWLEPAYLFYLFLMGCAIVLISTVYKSFEVAEKNEIPLPYTYILKPLMFSTWSALFGTQSVVQAKVLAELLAIQTGGVNVFVTWFFWCTFLLWIGTVGVWLYRLNDALSKFDPLFIIPVLQCNFIFFAIVSGGIFFKEFVAFNAGQWVGFTVGVAVMFAGLGLLTPNPGDEVGKNPNNRRMSRGASANFVVSEDELDADLPEFTSPKPSLMEFGAQLKPVPGEILSETVRRLSMMPQQLEGTITKLGEFASNTGSTATAAATGGRNSPPIAPSTPTTEEREMAAAVSGRNVKLEEQERAKEVEMGGVTDM</sequence>
<dbReference type="PANTHER" id="PTHR12570">
    <property type="match status" value="1"/>
</dbReference>
<feature type="non-terminal residue" evidence="7">
    <location>
        <position position="1"/>
    </location>
</feature>
<evidence type="ECO:0008006" key="9">
    <source>
        <dbReference type="Google" id="ProtNLM"/>
    </source>
</evidence>
<feature type="compositionally biased region" description="Polar residues" evidence="5">
    <location>
        <begin position="1"/>
        <end position="11"/>
    </location>
</feature>
<dbReference type="EMBL" id="BRYB01003382">
    <property type="protein sequence ID" value="GMI35675.1"/>
    <property type="molecule type" value="Genomic_DNA"/>
</dbReference>
<dbReference type="InterPro" id="IPR008521">
    <property type="entry name" value="Mg_trans_NIPA"/>
</dbReference>
<feature type="transmembrane region" description="Helical" evidence="6">
    <location>
        <begin position="80"/>
        <end position="101"/>
    </location>
</feature>
<proteinExistence type="predicted"/>
<feature type="transmembrane region" description="Helical" evidence="6">
    <location>
        <begin position="313"/>
        <end position="330"/>
    </location>
</feature>